<evidence type="ECO:0000256" key="2">
    <source>
        <dbReference type="SAM" id="SignalP"/>
    </source>
</evidence>
<dbReference type="InterPro" id="IPR001466">
    <property type="entry name" value="Beta-lactam-related"/>
</dbReference>
<sequence length="469" mass="49450">MRGILAVIGLVFAFAVQANVPRGTIESFIDREMPASGTPGLAYAVVQAGADKKAGARGVKRAGGEAAITPDTPFITGSISKSFTALAVMQLVEAGKIDLDAEISQYLAEFSGQPAGTITIRQLLSHTSGFSTYQGNVSHTEGSQGGEVFAQQAAAIATLTPAYAPGTRWEYSNQNYKILGRLIEVVSGQSFIGYITGNILEPVGMRNSFVSDGKDHAEMATGHRPWFGSKRPLARNSTHLATAPQGGIVASASDLALYMQTMMNGEDDILSAEGKAAMMSPASDISPNYGFGWFLDPDDGTVFHSGASPGFETLLTMVPAEQKGAAVLVNAGSGIGFGESIELRNGITARAIGLDYNGEGSRFWQKAMFVGLALLPVLYLVSMVWAWRHRAQLRAKSGASGLFSLWFPLLTTIGAAVFLLVFVPQIFAASLPTIGLFQPDTGLAIVAAAALGVLWAIFRLGVVYTKPAK</sequence>
<proteinExistence type="predicted"/>
<feature type="chain" id="PRO_5032889153" evidence="2">
    <location>
        <begin position="19"/>
        <end position="469"/>
    </location>
</feature>
<dbReference type="InterPro" id="IPR050491">
    <property type="entry name" value="AmpC-like"/>
</dbReference>
<dbReference type="AlphaFoldDB" id="A0A844ZR54"/>
<keyword evidence="4" id="KW-0378">Hydrolase</keyword>
<dbReference type="Gene3D" id="3.40.710.10">
    <property type="entry name" value="DD-peptidase/beta-lactamase superfamily"/>
    <property type="match status" value="1"/>
</dbReference>
<accession>A0A844ZR54</accession>
<dbReference type="PANTHER" id="PTHR46825:SF9">
    <property type="entry name" value="BETA-LACTAMASE-RELATED DOMAIN-CONTAINING PROTEIN"/>
    <property type="match status" value="1"/>
</dbReference>
<evidence type="ECO:0000313" key="4">
    <source>
        <dbReference type="EMBL" id="MXO90014.1"/>
    </source>
</evidence>
<keyword evidence="1" id="KW-0472">Membrane</keyword>
<dbReference type="OrthoDB" id="9804448at2"/>
<feature type="signal peptide" evidence="2">
    <location>
        <begin position="1"/>
        <end position="18"/>
    </location>
</feature>
<evidence type="ECO:0000259" key="3">
    <source>
        <dbReference type="Pfam" id="PF00144"/>
    </source>
</evidence>
<evidence type="ECO:0000313" key="5">
    <source>
        <dbReference type="Proteomes" id="UP000442714"/>
    </source>
</evidence>
<keyword evidence="1" id="KW-0812">Transmembrane</keyword>
<dbReference type="GO" id="GO:0016787">
    <property type="term" value="F:hydrolase activity"/>
    <property type="evidence" value="ECO:0007669"/>
    <property type="project" value="UniProtKB-KW"/>
</dbReference>
<dbReference type="Pfam" id="PF00144">
    <property type="entry name" value="Beta-lactamase"/>
    <property type="match status" value="1"/>
</dbReference>
<reference evidence="4 5" key="1">
    <citation type="submission" date="2019-12" db="EMBL/GenBank/DDBJ databases">
        <title>Genomic-based taxomic classification of the family Erythrobacteraceae.</title>
        <authorList>
            <person name="Xu L."/>
        </authorList>
    </citation>
    <scope>NUCLEOTIDE SEQUENCE [LARGE SCALE GENOMIC DNA]</scope>
    <source>
        <strain evidence="4 5">KCTC 52763</strain>
    </source>
</reference>
<dbReference type="InterPro" id="IPR012338">
    <property type="entry name" value="Beta-lactam/transpept-like"/>
</dbReference>
<dbReference type="PANTHER" id="PTHR46825">
    <property type="entry name" value="D-ALANYL-D-ALANINE-CARBOXYPEPTIDASE/ENDOPEPTIDASE AMPH"/>
    <property type="match status" value="1"/>
</dbReference>
<comment type="caution">
    <text evidence="4">The sequence shown here is derived from an EMBL/GenBank/DDBJ whole genome shotgun (WGS) entry which is preliminary data.</text>
</comment>
<protein>
    <submittedName>
        <fullName evidence="4">Serine hydrolase</fullName>
    </submittedName>
</protein>
<dbReference type="Proteomes" id="UP000442714">
    <property type="component" value="Unassembled WGS sequence"/>
</dbReference>
<keyword evidence="2" id="KW-0732">Signal</keyword>
<feature type="transmembrane region" description="Helical" evidence="1">
    <location>
        <begin position="443"/>
        <end position="464"/>
    </location>
</feature>
<dbReference type="SUPFAM" id="SSF56601">
    <property type="entry name" value="beta-lactamase/transpeptidase-like"/>
    <property type="match status" value="1"/>
</dbReference>
<gene>
    <name evidence="4" type="ORF">GRI41_04195</name>
</gene>
<evidence type="ECO:0000256" key="1">
    <source>
        <dbReference type="SAM" id="Phobius"/>
    </source>
</evidence>
<feature type="domain" description="Beta-lactamase-related" evidence="3">
    <location>
        <begin position="28"/>
        <end position="335"/>
    </location>
</feature>
<keyword evidence="5" id="KW-1185">Reference proteome</keyword>
<keyword evidence="1" id="KW-1133">Transmembrane helix</keyword>
<organism evidence="4 5">
    <name type="scientific">Pontixanthobacter aquaemixtae</name>
    <dbReference type="NCBI Taxonomy" id="1958940"/>
    <lineage>
        <taxon>Bacteria</taxon>
        <taxon>Pseudomonadati</taxon>
        <taxon>Pseudomonadota</taxon>
        <taxon>Alphaproteobacteria</taxon>
        <taxon>Sphingomonadales</taxon>
        <taxon>Erythrobacteraceae</taxon>
        <taxon>Pontixanthobacter</taxon>
    </lineage>
</organism>
<feature type="transmembrane region" description="Helical" evidence="1">
    <location>
        <begin position="399"/>
        <end position="423"/>
    </location>
</feature>
<name>A0A844ZR54_9SPHN</name>
<feature type="transmembrane region" description="Helical" evidence="1">
    <location>
        <begin position="367"/>
        <end position="387"/>
    </location>
</feature>
<dbReference type="EMBL" id="WTYX01000001">
    <property type="protein sequence ID" value="MXO90014.1"/>
    <property type="molecule type" value="Genomic_DNA"/>
</dbReference>